<dbReference type="SUPFAM" id="SSF48726">
    <property type="entry name" value="Immunoglobulin"/>
    <property type="match status" value="2"/>
</dbReference>
<dbReference type="InterPro" id="IPR013162">
    <property type="entry name" value="CD80_C2-set"/>
</dbReference>
<dbReference type="Pfam" id="PF08205">
    <property type="entry name" value="C2-set_2"/>
    <property type="match status" value="1"/>
</dbReference>
<dbReference type="InterPro" id="IPR036179">
    <property type="entry name" value="Ig-like_dom_sf"/>
</dbReference>
<feature type="domain" description="Ig-like" evidence="7">
    <location>
        <begin position="203"/>
        <end position="290"/>
    </location>
</feature>
<dbReference type="InterPro" id="IPR051275">
    <property type="entry name" value="Cell_adhesion_signaling"/>
</dbReference>
<dbReference type="Proteomes" id="UP001164746">
    <property type="component" value="Chromosome 5"/>
</dbReference>
<feature type="transmembrane region" description="Helical" evidence="6">
    <location>
        <begin position="309"/>
        <end position="330"/>
    </location>
</feature>
<reference evidence="8" key="1">
    <citation type="submission" date="2022-11" db="EMBL/GenBank/DDBJ databases">
        <title>Centuries of genome instability and evolution in soft-shell clam transmissible cancer (bioRxiv).</title>
        <authorList>
            <person name="Hart S.F.M."/>
            <person name="Yonemitsu M.A."/>
            <person name="Giersch R.M."/>
            <person name="Beal B.F."/>
            <person name="Arriagada G."/>
            <person name="Davis B.W."/>
            <person name="Ostrander E.A."/>
            <person name="Goff S.P."/>
            <person name="Metzger M.J."/>
        </authorList>
    </citation>
    <scope>NUCLEOTIDE SEQUENCE</scope>
    <source>
        <strain evidence="8">MELC-2E11</strain>
        <tissue evidence="8">Siphon/mantle</tissue>
    </source>
</reference>
<keyword evidence="4" id="KW-0325">Glycoprotein</keyword>
<dbReference type="PROSITE" id="PS50835">
    <property type="entry name" value="IG_LIKE"/>
    <property type="match status" value="1"/>
</dbReference>
<sequence>NPNGPPHLSAEEVLWEGDTVNITCTSSSARPPPLLKFLVGATEIDTNSIVSTTLNDSTGLFTSVSRLHSFKREWGNKKMSCRQLPEVNGLYNETVSSNVYIVYKCPPSLIILVNEQRKLPKVITASCTLMYADPACNIKWESTIEHFKYNLIENRTFEQSATSIISFNATHEDYGKQIRCRTECQYFKNALINSTALIFEKKPTVVVYTTPVLPVPPNTNITLTCVAHGHPVGNITWTLVKTSNSISPQTRSCSNASTCTYEITTSDYEQVYSCYAQNEHGSDRGSIKIGHERGYKEDQTDVDSGMSSVAMMTAGGIAFLLIVIVVMCLCRHRNQAKLQIMNDDNTIQLAHIPPPPVAERDDVTHAHTGVAEYAVIHGTRSDRENVALPSSQYMPSCDAINECFENAATESTVHLEQPSNENSISVETGPDIRRCQSKEHPYTTDHEKDNGISMQNHVMIPDAQNAESPKRSSNELVYADVDVEHLEKFRVKIRACNDNESTEYSDIVFGASCSVKPDSSKENVYTT</sequence>
<keyword evidence="5" id="KW-0393">Immunoglobulin domain</keyword>
<comment type="subcellular location">
    <subcellularLocation>
        <location evidence="1">Membrane</location>
        <topology evidence="1">Single-pass type I membrane protein</topology>
    </subcellularLocation>
</comment>
<dbReference type="PANTHER" id="PTHR11640">
    <property type="entry name" value="NEPHRIN"/>
    <property type="match status" value="1"/>
</dbReference>
<keyword evidence="6" id="KW-0812">Transmembrane</keyword>
<evidence type="ECO:0000256" key="2">
    <source>
        <dbReference type="ARBA" id="ARBA00023136"/>
    </source>
</evidence>
<keyword evidence="6" id="KW-1133">Transmembrane helix</keyword>
<evidence type="ECO:0000256" key="6">
    <source>
        <dbReference type="SAM" id="Phobius"/>
    </source>
</evidence>
<accession>A0ABY7EAD8</accession>
<dbReference type="Gene3D" id="2.60.40.10">
    <property type="entry name" value="Immunoglobulins"/>
    <property type="match status" value="3"/>
</dbReference>
<dbReference type="InterPro" id="IPR003598">
    <property type="entry name" value="Ig_sub2"/>
</dbReference>
<dbReference type="Pfam" id="PF13927">
    <property type="entry name" value="Ig_3"/>
    <property type="match status" value="1"/>
</dbReference>
<keyword evidence="2 6" id="KW-0472">Membrane</keyword>
<evidence type="ECO:0000256" key="3">
    <source>
        <dbReference type="ARBA" id="ARBA00023157"/>
    </source>
</evidence>
<dbReference type="InterPro" id="IPR013783">
    <property type="entry name" value="Ig-like_fold"/>
</dbReference>
<evidence type="ECO:0000313" key="8">
    <source>
        <dbReference type="EMBL" id="WAR05950.1"/>
    </source>
</evidence>
<name>A0ABY7EAD8_MYAAR</name>
<dbReference type="PANTHER" id="PTHR11640:SF31">
    <property type="entry name" value="IRREGULAR CHIASM C-ROUGHEST PROTEIN-RELATED"/>
    <property type="match status" value="1"/>
</dbReference>
<keyword evidence="9" id="KW-1185">Reference proteome</keyword>
<dbReference type="InterPro" id="IPR007110">
    <property type="entry name" value="Ig-like_dom"/>
</dbReference>
<evidence type="ECO:0000256" key="4">
    <source>
        <dbReference type="ARBA" id="ARBA00023180"/>
    </source>
</evidence>
<dbReference type="EMBL" id="CP111016">
    <property type="protein sequence ID" value="WAR05950.1"/>
    <property type="molecule type" value="Genomic_DNA"/>
</dbReference>
<protein>
    <submittedName>
        <fullName evidence="8">CADM3-like protein</fullName>
    </submittedName>
</protein>
<evidence type="ECO:0000256" key="1">
    <source>
        <dbReference type="ARBA" id="ARBA00004479"/>
    </source>
</evidence>
<evidence type="ECO:0000256" key="5">
    <source>
        <dbReference type="ARBA" id="ARBA00023319"/>
    </source>
</evidence>
<evidence type="ECO:0000259" key="7">
    <source>
        <dbReference type="PROSITE" id="PS50835"/>
    </source>
</evidence>
<dbReference type="SMART" id="SM00408">
    <property type="entry name" value="IGc2"/>
    <property type="match status" value="1"/>
</dbReference>
<keyword evidence="3" id="KW-1015">Disulfide bond</keyword>
<gene>
    <name evidence="8" type="ORF">MAR_021319</name>
</gene>
<feature type="non-terminal residue" evidence="8">
    <location>
        <position position="527"/>
    </location>
</feature>
<proteinExistence type="predicted"/>
<organism evidence="8 9">
    <name type="scientific">Mya arenaria</name>
    <name type="common">Soft-shell clam</name>
    <dbReference type="NCBI Taxonomy" id="6604"/>
    <lineage>
        <taxon>Eukaryota</taxon>
        <taxon>Metazoa</taxon>
        <taxon>Spiralia</taxon>
        <taxon>Lophotrochozoa</taxon>
        <taxon>Mollusca</taxon>
        <taxon>Bivalvia</taxon>
        <taxon>Autobranchia</taxon>
        <taxon>Heteroconchia</taxon>
        <taxon>Euheterodonta</taxon>
        <taxon>Imparidentia</taxon>
        <taxon>Neoheterodontei</taxon>
        <taxon>Myida</taxon>
        <taxon>Myoidea</taxon>
        <taxon>Myidae</taxon>
        <taxon>Mya</taxon>
    </lineage>
</organism>
<evidence type="ECO:0000313" key="9">
    <source>
        <dbReference type="Proteomes" id="UP001164746"/>
    </source>
</evidence>